<evidence type="ECO:0000313" key="1">
    <source>
        <dbReference type="EMBL" id="WZI33547.1"/>
    </source>
</evidence>
<reference evidence="1" key="2">
    <citation type="submission" date="2024-01" db="EMBL/GenBank/DDBJ databases">
        <authorList>
            <person name="Zhang X.-A."/>
            <person name="Zhang J.-T."/>
            <person name="Hu Z.-Y."/>
            <person name="Liu W."/>
        </authorList>
    </citation>
    <scope>NUCLEOTIDE SEQUENCE</scope>
    <source>
        <strain evidence="1">Ribo_8</strain>
    </source>
</reference>
<protein>
    <recommendedName>
        <fullName evidence="2">Capsid protein</fullName>
    </recommendedName>
</protein>
<proteinExistence type="predicted"/>
<sequence length="255" mass="28163">MTFARLVYGLPINVIGTIVWNVDNKTTNTVINQRVVYKPPAHGAIERWEQVNNQSETGVSFHVTALFSGADAELDFPAGTIADDSDAMAFVTTTATLSGTSAYDDIYVTMSYDAPGFDIVGPVATNSSSVKLGRTKIKFLQDFTWHGPSSQGIVIARDRAMWINHDNHTLTVEIAKNRTGSLGDQFIVNLSIEYRLLAAVKIQKPIKMLSACITRSRSMPVLGHTHAPIRRRHTICGFSQPEDRIGNWEWVSEVP</sequence>
<dbReference type="EMBL" id="PP272775">
    <property type="protein sequence ID" value="WZI33547.1"/>
    <property type="molecule type" value="Viral_cRNA"/>
</dbReference>
<evidence type="ECO:0008006" key="2">
    <source>
        <dbReference type="Google" id="ProtNLM"/>
    </source>
</evidence>
<reference evidence="1" key="1">
    <citation type="journal article" date="2024" name="NPJ Biofilms Microbiomes">
        <title>Decoding the RNA viromes in shrew lungs along the eastern coast of China.</title>
        <authorList>
            <person name="Zhang J.T."/>
            <person name="Hu Z.Y."/>
            <person name="Tang F."/>
            <person name="Liu Y.T."/>
            <person name="Tan W.L."/>
            <person name="Ma X.F."/>
            <person name="Zhang Y.F."/>
            <person name="Si G.Q."/>
            <person name="Zhang L."/>
            <person name="Zhang M.Q."/>
            <person name="Peng C."/>
            <person name="Fu B.K."/>
            <person name="Fang L.Q."/>
            <person name="Zhang X.A."/>
            <person name="Liu W."/>
        </authorList>
    </citation>
    <scope>NUCLEOTIDE SEQUENCE</scope>
    <source>
        <strain evidence="1">Ribo_8</strain>
    </source>
</reference>
<organism evidence="1">
    <name type="scientific">Suncus murinus ribovirus 3</name>
    <dbReference type="NCBI Taxonomy" id="3139577"/>
    <lineage>
        <taxon>Viruses</taxon>
        <taxon>Riboviria</taxon>
    </lineage>
</organism>
<accession>A0AB38ZKD1</accession>
<name>A0AB38ZKD1_9VIRU</name>